<dbReference type="Pfam" id="PF00679">
    <property type="entry name" value="EFG_C"/>
    <property type="match status" value="1"/>
</dbReference>
<evidence type="ECO:0000259" key="4">
    <source>
        <dbReference type="SMART" id="SM00889"/>
    </source>
</evidence>
<sequence length="656" mass="69539">MRCFTVLGPAGAGKTTLVNRLAGPQAVGERFETRDGLGIVSFAFMDEPWCAIDCPGDIETLPQARAALLASDAAVIVVSPDPEAAVLTAPFFRAVEASGTPCLVFVNRIDETRARLRDVVAGLQDYCGHPIVLRQIPIRDGEQVVGAVDLVSERAWRYQEGGPSALVEVPESAVAREHEARAELLENLSEFDDWLLEEIVEDREPATGALYAICCRALAENRANPALIGSALHGAGVVRLMKLLRHEAPSVDVLRQRLAAGSEAGEAGPMAVTFHAQYRKHLGKEKILRALVDGVSAGSSLAGGNLGALMEVGTGKPASSPLPAGGIALALKSDHLAASRLLFADRSGDPPAWACSPEPMFVRSLAPENDRDQAKLSLALTRIAEDDPGLVVGQEGATGALVVHLQGPMHLRRVLGMLAEEFGVKASDHAPDGVWRETISRPASIHHRHRKQTGGAGQFADVKLTVRPNRRGGGFGFDETVKGGAVPRNYIPSIEAGARDALASGPLGFPVVDIAVTLTDGQYHAVDSSDFAFRAAGRAAVAEALAEAVPMLLQPIHEAVIHAPAVYTGALVAMISSLKGRVLGFEPNPDARGWDLLRARLPAVALEELGQALRSATQGIGWFESAFDHYEEVYGRDADRVIAAHGSARGERVAAR</sequence>
<gene>
    <name evidence="5" type="ORF">LCGC14_0169610</name>
</gene>
<evidence type="ECO:0000256" key="2">
    <source>
        <dbReference type="ARBA" id="ARBA00023134"/>
    </source>
</evidence>
<dbReference type="Gene3D" id="3.30.70.870">
    <property type="entry name" value="Elongation Factor G (Translational Gtpase), domain 3"/>
    <property type="match status" value="1"/>
</dbReference>
<dbReference type="GO" id="GO:0032790">
    <property type="term" value="P:ribosome disassembly"/>
    <property type="evidence" value="ECO:0007669"/>
    <property type="project" value="TreeGrafter"/>
</dbReference>
<dbReference type="Gene3D" id="3.40.50.300">
    <property type="entry name" value="P-loop containing nucleotide triphosphate hydrolases"/>
    <property type="match status" value="1"/>
</dbReference>
<evidence type="ECO:0000256" key="1">
    <source>
        <dbReference type="ARBA" id="ARBA00022741"/>
    </source>
</evidence>
<dbReference type="GO" id="GO:0003746">
    <property type="term" value="F:translation elongation factor activity"/>
    <property type="evidence" value="ECO:0007669"/>
    <property type="project" value="InterPro"/>
</dbReference>
<dbReference type="InterPro" id="IPR035647">
    <property type="entry name" value="EFG_III/V"/>
</dbReference>
<dbReference type="Pfam" id="PF00009">
    <property type="entry name" value="GTP_EFTU"/>
    <property type="match status" value="1"/>
</dbReference>
<dbReference type="CDD" id="cd01434">
    <property type="entry name" value="EFG_mtEFG1_IV"/>
    <property type="match status" value="1"/>
</dbReference>
<dbReference type="NCBIfam" id="NF009379">
    <property type="entry name" value="PRK12740.1-3"/>
    <property type="match status" value="1"/>
</dbReference>
<dbReference type="InterPro" id="IPR014721">
    <property type="entry name" value="Ribsml_uS5_D2-typ_fold_subgr"/>
</dbReference>
<dbReference type="Pfam" id="PF14492">
    <property type="entry name" value="EFG_III"/>
    <property type="match status" value="1"/>
</dbReference>
<dbReference type="Gene3D" id="3.30.230.10">
    <property type="match status" value="1"/>
</dbReference>
<keyword evidence="1" id="KW-0547">Nucleotide-binding</keyword>
<dbReference type="SMART" id="SM00889">
    <property type="entry name" value="EFG_IV"/>
    <property type="match status" value="1"/>
</dbReference>
<organism evidence="5">
    <name type="scientific">marine sediment metagenome</name>
    <dbReference type="NCBI Taxonomy" id="412755"/>
    <lineage>
        <taxon>unclassified sequences</taxon>
        <taxon>metagenomes</taxon>
        <taxon>ecological metagenomes</taxon>
    </lineage>
</organism>
<reference evidence="5" key="1">
    <citation type="journal article" date="2015" name="Nature">
        <title>Complex archaea that bridge the gap between prokaryotes and eukaryotes.</title>
        <authorList>
            <person name="Spang A."/>
            <person name="Saw J.H."/>
            <person name="Jorgensen S.L."/>
            <person name="Zaremba-Niedzwiedzka K."/>
            <person name="Martijn J."/>
            <person name="Lind A.E."/>
            <person name="van Eijk R."/>
            <person name="Schleper C."/>
            <person name="Guy L."/>
            <person name="Ettema T.J."/>
        </authorList>
    </citation>
    <scope>NUCLEOTIDE SEQUENCE</scope>
</reference>
<dbReference type="InterPro" id="IPR041095">
    <property type="entry name" value="EFG_II"/>
</dbReference>
<proteinExistence type="predicted"/>
<comment type="caution">
    <text evidence="5">The sequence shown here is derived from an EMBL/GenBank/DDBJ whole genome shotgun (WGS) entry which is preliminary data.</text>
</comment>
<dbReference type="InterPro" id="IPR000795">
    <property type="entry name" value="T_Tr_GTP-bd_dom"/>
</dbReference>
<dbReference type="CDD" id="cd03713">
    <property type="entry name" value="EFG_mtEFG_C"/>
    <property type="match status" value="1"/>
</dbReference>
<dbReference type="InterPro" id="IPR027417">
    <property type="entry name" value="P-loop_NTPase"/>
</dbReference>
<dbReference type="InterPro" id="IPR005517">
    <property type="entry name" value="Transl_elong_EFG/EF2_IV"/>
</dbReference>
<evidence type="ECO:0000313" key="5">
    <source>
        <dbReference type="EMBL" id="KKN96368.1"/>
    </source>
</evidence>
<dbReference type="InterPro" id="IPR047872">
    <property type="entry name" value="EFG_IV"/>
</dbReference>
<dbReference type="InterPro" id="IPR035649">
    <property type="entry name" value="EFG_V"/>
</dbReference>
<dbReference type="Pfam" id="PF03764">
    <property type="entry name" value="EFG_IV"/>
    <property type="match status" value="1"/>
</dbReference>
<dbReference type="SUPFAM" id="SSF54211">
    <property type="entry name" value="Ribosomal protein S5 domain 2-like"/>
    <property type="match status" value="1"/>
</dbReference>
<dbReference type="GO" id="GO:0005525">
    <property type="term" value="F:GTP binding"/>
    <property type="evidence" value="ECO:0007669"/>
    <property type="project" value="UniProtKB-KW"/>
</dbReference>
<feature type="domain" description="Elongation factor EFG" evidence="3">
    <location>
        <begin position="551"/>
        <end position="641"/>
    </location>
</feature>
<dbReference type="SMART" id="SM00838">
    <property type="entry name" value="EFG_C"/>
    <property type="match status" value="1"/>
</dbReference>
<dbReference type="SUPFAM" id="SSF52540">
    <property type="entry name" value="P-loop containing nucleoside triphosphate hydrolases"/>
    <property type="match status" value="1"/>
</dbReference>
<protein>
    <recommendedName>
        <fullName evidence="6">Tr-type G domain-containing protein</fullName>
    </recommendedName>
</protein>
<dbReference type="PANTHER" id="PTHR43261">
    <property type="entry name" value="TRANSLATION ELONGATION FACTOR G-RELATED"/>
    <property type="match status" value="1"/>
</dbReference>
<dbReference type="PANTHER" id="PTHR43261:SF7">
    <property type="entry name" value="ELONGATION FACTOR G-LIKE PROTEIN"/>
    <property type="match status" value="1"/>
</dbReference>
<dbReference type="SUPFAM" id="SSF54980">
    <property type="entry name" value="EF-G C-terminal domain-like"/>
    <property type="match status" value="2"/>
</dbReference>
<dbReference type="InterPro" id="IPR020568">
    <property type="entry name" value="Ribosomal_Su5_D2-typ_SF"/>
</dbReference>
<dbReference type="AlphaFoldDB" id="A0A0F9XVM5"/>
<evidence type="ECO:0000259" key="3">
    <source>
        <dbReference type="SMART" id="SM00838"/>
    </source>
</evidence>
<dbReference type="EMBL" id="LAZR01000065">
    <property type="protein sequence ID" value="KKN96368.1"/>
    <property type="molecule type" value="Genomic_DNA"/>
</dbReference>
<name>A0A0F9XVM5_9ZZZZ</name>
<dbReference type="GO" id="GO:0003924">
    <property type="term" value="F:GTPase activity"/>
    <property type="evidence" value="ECO:0007669"/>
    <property type="project" value="InterPro"/>
</dbReference>
<dbReference type="InterPro" id="IPR000640">
    <property type="entry name" value="EFG_V-like"/>
</dbReference>
<accession>A0A0F9XVM5</accession>
<dbReference type="Gene3D" id="3.30.70.240">
    <property type="match status" value="1"/>
</dbReference>
<keyword evidence="2" id="KW-0342">GTP-binding</keyword>
<evidence type="ECO:0008006" key="6">
    <source>
        <dbReference type="Google" id="ProtNLM"/>
    </source>
</evidence>
<feature type="domain" description="Translation elongation factor EFG/EF2" evidence="4">
    <location>
        <begin position="433"/>
        <end position="549"/>
    </location>
</feature>